<dbReference type="InterPro" id="IPR017871">
    <property type="entry name" value="ABC_transporter-like_CS"/>
</dbReference>
<dbReference type="Proteomes" id="UP000629870">
    <property type="component" value="Unassembled WGS sequence"/>
</dbReference>
<evidence type="ECO:0000313" key="6">
    <source>
        <dbReference type="EMBL" id="TNM69819.1"/>
    </source>
</evidence>
<keyword evidence="2" id="KW-0547">Nucleotide-binding</keyword>
<dbReference type="InterPro" id="IPR027417">
    <property type="entry name" value="P-loop_NTPase"/>
</dbReference>
<evidence type="ECO:0000256" key="2">
    <source>
        <dbReference type="ARBA" id="ARBA00022741"/>
    </source>
</evidence>
<protein>
    <submittedName>
        <fullName evidence="6">ABC transporter ATP-binding protein</fullName>
    </submittedName>
    <submittedName>
        <fullName evidence="5">Iron(III) transport system ATP-binding protein</fullName>
    </submittedName>
</protein>
<evidence type="ECO:0000313" key="5">
    <source>
        <dbReference type="EMBL" id="MBB6017570.1"/>
    </source>
</evidence>
<dbReference type="InterPro" id="IPR003439">
    <property type="entry name" value="ABC_transporter-like_ATP-bd"/>
</dbReference>
<evidence type="ECO:0000259" key="4">
    <source>
        <dbReference type="PROSITE" id="PS50893"/>
    </source>
</evidence>
<dbReference type="GO" id="GO:0005524">
    <property type="term" value="F:ATP binding"/>
    <property type="evidence" value="ECO:0007669"/>
    <property type="project" value="UniProtKB-KW"/>
</dbReference>
<feature type="domain" description="ABC transporter" evidence="4">
    <location>
        <begin position="20"/>
        <end position="248"/>
    </location>
</feature>
<evidence type="ECO:0000256" key="3">
    <source>
        <dbReference type="ARBA" id="ARBA00022840"/>
    </source>
</evidence>
<comment type="caution">
    <text evidence="6">The sequence shown here is derived from an EMBL/GenBank/DDBJ whole genome shotgun (WGS) entry which is preliminary data.</text>
</comment>
<dbReference type="PANTHER" id="PTHR42781:SF4">
    <property type="entry name" value="SPERMIDINE_PUTRESCINE IMPORT ATP-BINDING PROTEIN POTA"/>
    <property type="match status" value="1"/>
</dbReference>
<dbReference type="PROSITE" id="PS00211">
    <property type="entry name" value="ABC_TRANSPORTER_1"/>
    <property type="match status" value="1"/>
</dbReference>
<dbReference type="PANTHER" id="PTHR42781">
    <property type="entry name" value="SPERMIDINE/PUTRESCINE IMPORT ATP-BINDING PROTEIN POTA"/>
    <property type="match status" value="1"/>
</dbReference>
<keyword evidence="3 6" id="KW-0067">ATP-binding</keyword>
<reference evidence="6 7" key="1">
    <citation type="submission" date="2019-06" db="EMBL/GenBank/DDBJ databases">
        <title>Genome sequence of Deinococcus radiopugnans ATCC 19172.</title>
        <authorList>
            <person name="Maclea K.S."/>
            <person name="Maynard C.R."/>
        </authorList>
    </citation>
    <scope>NUCLEOTIDE SEQUENCE [LARGE SCALE GENOMIC DNA]</scope>
    <source>
        <strain evidence="6 7">ATCC 19172</strain>
    </source>
</reference>
<dbReference type="Proteomes" id="UP000313988">
    <property type="component" value="Unassembled WGS sequence"/>
</dbReference>
<dbReference type="InterPro" id="IPR013611">
    <property type="entry name" value="Transp-assoc_OB_typ2"/>
</dbReference>
<dbReference type="EMBL" id="JACHEW010000015">
    <property type="protein sequence ID" value="MBB6017570.1"/>
    <property type="molecule type" value="Genomic_DNA"/>
</dbReference>
<dbReference type="Pfam" id="PF00005">
    <property type="entry name" value="ABC_tran"/>
    <property type="match status" value="1"/>
</dbReference>
<dbReference type="RefSeq" id="WP_139404073.1">
    <property type="nucleotide sequence ID" value="NZ_JACHEW010000015.1"/>
</dbReference>
<dbReference type="SUPFAM" id="SSF50331">
    <property type="entry name" value="MOP-like"/>
    <property type="match status" value="1"/>
</dbReference>
<dbReference type="OrthoDB" id="9790614at2"/>
<organism evidence="6 7">
    <name type="scientific">Deinococcus radiopugnans ATCC 19172</name>
    <dbReference type="NCBI Taxonomy" id="585398"/>
    <lineage>
        <taxon>Bacteria</taxon>
        <taxon>Thermotogati</taxon>
        <taxon>Deinococcota</taxon>
        <taxon>Deinococci</taxon>
        <taxon>Deinococcales</taxon>
        <taxon>Deinococcaceae</taxon>
        <taxon>Deinococcus</taxon>
    </lineage>
</organism>
<dbReference type="GO" id="GO:0043190">
    <property type="term" value="C:ATP-binding cassette (ABC) transporter complex"/>
    <property type="evidence" value="ECO:0007669"/>
    <property type="project" value="InterPro"/>
</dbReference>
<dbReference type="PROSITE" id="PS50893">
    <property type="entry name" value="ABC_TRANSPORTER_2"/>
    <property type="match status" value="1"/>
</dbReference>
<dbReference type="SMART" id="SM00382">
    <property type="entry name" value="AAA"/>
    <property type="match status" value="1"/>
</dbReference>
<evidence type="ECO:0000313" key="8">
    <source>
        <dbReference type="Proteomes" id="UP000629870"/>
    </source>
</evidence>
<evidence type="ECO:0000313" key="7">
    <source>
        <dbReference type="Proteomes" id="UP000313988"/>
    </source>
</evidence>
<name>A0A5C4Y3C7_9DEIO</name>
<evidence type="ECO:0000256" key="1">
    <source>
        <dbReference type="ARBA" id="ARBA00022448"/>
    </source>
</evidence>
<dbReference type="Gene3D" id="3.40.50.300">
    <property type="entry name" value="P-loop containing nucleotide triphosphate hydrolases"/>
    <property type="match status" value="1"/>
</dbReference>
<proteinExistence type="predicted"/>
<dbReference type="AlphaFoldDB" id="A0A5C4Y3C7"/>
<accession>A0A5C4Y3C7</accession>
<gene>
    <name evidence="6" type="ORF">FHR04_14690</name>
    <name evidence="5" type="ORF">HNQ04_002838</name>
</gene>
<dbReference type="GO" id="GO:0140359">
    <property type="term" value="F:ABC-type transporter activity"/>
    <property type="evidence" value="ECO:0007669"/>
    <property type="project" value="UniProtKB-ARBA"/>
</dbReference>
<dbReference type="Pfam" id="PF08402">
    <property type="entry name" value="TOBE_2"/>
    <property type="match status" value="1"/>
</dbReference>
<dbReference type="InterPro" id="IPR008995">
    <property type="entry name" value="Mo/tungstate-bd_C_term_dom"/>
</dbReference>
<keyword evidence="8" id="KW-1185">Reference proteome</keyword>
<dbReference type="FunFam" id="3.40.50.300:FF:000042">
    <property type="entry name" value="Maltose/maltodextrin ABC transporter, ATP-binding protein"/>
    <property type="match status" value="1"/>
</dbReference>
<dbReference type="InterPro" id="IPR050093">
    <property type="entry name" value="ABC_SmlMolc_Importer"/>
</dbReference>
<dbReference type="InterPro" id="IPR003593">
    <property type="entry name" value="AAA+_ATPase"/>
</dbReference>
<reference evidence="5 8" key="2">
    <citation type="submission" date="2020-08" db="EMBL/GenBank/DDBJ databases">
        <title>Genomic Encyclopedia of Type Strains, Phase IV (KMG-IV): sequencing the most valuable type-strain genomes for metagenomic binning, comparative biology and taxonomic classification.</title>
        <authorList>
            <person name="Goeker M."/>
        </authorList>
    </citation>
    <scope>NUCLEOTIDE SEQUENCE [LARGE SCALE GENOMIC DNA]</scope>
    <source>
        <strain evidence="5 8">DSM 12027</strain>
    </source>
</reference>
<dbReference type="EMBL" id="VDMO01000016">
    <property type="protein sequence ID" value="TNM69819.1"/>
    <property type="molecule type" value="Genomic_DNA"/>
</dbReference>
<dbReference type="GO" id="GO:0016887">
    <property type="term" value="F:ATP hydrolysis activity"/>
    <property type="evidence" value="ECO:0007669"/>
    <property type="project" value="InterPro"/>
</dbReference>
<keyword evidence="1" id="KW-0813">Transport</keyword>
<dbReference type="SUPFAM" id="SSF52540">
    <property type="entry name" value="P-loop containing nucleoside triphosphate hydrolases"/>
    <property type="match status" value="1"/>
</dbReference>
<dbReference type="Gene3D" id="2.40.50.100">
    <property type="match status" value="1"/>
</dbReference>
<sequence length="354" mass="37756">MTATQARPQTAVPNSQAAPVRLEGVTKRFGKTVAVQSANLDVEPGTLVTLLGPSGCGKTTILRMIAGLETITEGRLSIDHEDVTQLSAAQRDVTMVFQSYALFPHLSVLENVAYGLRVARRPDAAEAAEEALKLVGLGGYGGRAPSQLSGGQQQRVALARALVMKPKVLLFDEPLSNLDAKLRRQMRNEIRAIQQQLGITAVYVTHDQAEALAISDVVVVMSAGKIEQIGTPEDLYRRPANAFVADFIGEANLLQGTYDGQRLGFGNVFLPYTQPGAPTGDVRVLVRPESISFSESGLAGRITSGAYLGAMTEYTIETSAGDVLIAPPSEATILPNGSDIHLDFRSNGLYILPA</sequence>